<sequence>MNSNILRYVQEAKENFDRTVDCKHTAFDDLYPFMLEDPNFFWYKRHAAWSRLLMTIEIAEREGMEWRELFKPLQQAMISNKVLNRKVLDYWLEPSISEVVESE</sequence>
<accession>A0A1Y0IIT4</accession>
<reference evidence="2" key="1">
    <citation type="submission" date="2017-05" db="EMBL/GenBank/DDBJ databases">
        <authorList>
            <person name="Sung H."/>
        </authorList>
    </citation>
    <scope>NUCLEOTIDE SEQUENCE [LARGE SCALE GENOMIC DNA]</scope>
    <source>
        <strain evidence="2">AR23208</strain>
    </source>
</reference>
<evidence type="ECO:0000313" key="1">
    <source>
        <dbReference type="EMBL" id="ARU59746.1"/>
    </source>
</evidence>
<dbReference type="OrthoDB" id="2381697at2"/>
<proteinExistence type="predicted"/>
<keyword evidence="2" id="KW-1185">Reference proteome</keyword>
<name>A0A1Y0IIT4_9BACL</name>
<dbReference type="RefSeq" id="WP_087455134.1">
    <property type="nucleotide sequence ID" value="NZ_CP021434.1"/>
</dbReference>
<evidence type="ECO:0000313" key="2">
    <source>
        <dbReference type="Proteomes" id="UP000195437"/>
    </source>
</evidence>
<gene>
    <name evidence="1" type="ORF">CBW65_00805</name>
</gene>
<dbReference type="AlphaFoldDB" id="A0A1Y0IIT4"/>
<protein>
    <submittedName>
        <fullName evidence="1">Uncharacterized protein</fullName>
    </submittedName>
</protein>
<dbReference type="EMBL" id="CP021434">
    <property type="protein sequence ID" value="ARU59746.1"/>
    <property type="molecule type" value="Genomic_DNA"/>
</dbReference>
<dbReference type="KEGG" id="tum:CBW65_00805"/>
<dbReference type="Proteomes" id="UP000195437">
    <property type="component" value="Chromosome"/>
</dbReference>
<organism evidence="1 2">
    <name type="scientific">Tumebacillus avium</name>
    <dbReference type="NCBI Taxonomy" id="1903704"/>
    <lineage>
        <taxon>Bacteria</taxon>
        <taxon>Bacillati</taxon>
        <taxon>Bacillota</taxon>
        <taxon>Bacilli</taxon>
        <taxon>Bacillales</taxon>
        <taxon>Alicyclobacillaceae</taxon>
        <taxon>Tumebacillus</taxon>
    </lineage>
</organism>